<comment type="caution">
    <text evidence="1">The sequence shown here is derived from an EMBL/GenBank/DDBJ whole genome shotgun (WGS) entry which is preliminary data.</text>
</comment>
<accession>A0AAV2VQ04</accession>
<reference evidence="1 2" key="1">
    <citation type="journal article" date="2013" name="ISME J.">
        <title>Comparative genomics of pathogenic lineages of Vibrio nigripulchritudo identifies virulence-associated traits.</title>
        <authorList>
            <person name="Goudenege D."/>
            <person name="Labreuche Y."/>
            <person name="Krin E."/>
            <person name="Ansquer D."/>
            <person name="Mangenot S."/>
            <person name="Calteau A."/>
            <person name="Medigue C."/>
            <person name="Mazel D."/>
            <person name="Polz M.F."/>
            <person name="Le Roux F."/>
        </authorList>
    </citation>
    <scope>NUCLEOTIDE SEQUENCE [LARGE SCALE GENOMIC DNA]</scope>
    <source>
        <strain evidence="1 2">SOn1</strain>
    </source>
</reference>
<dbReference type="EMBL" id="CAOF01000095">
    <property type="protein sequence ID" value="CCO46627.1"/>
    <property type="molecule type" value="Genomic_DNA"/>
</dbReference>
<evidence type="ECO:0000313" key="1">
    <source>
        <dbReference type="EMBL" id="CCO46627.1"/>
    </source>
</evidence>
<proteinExistence type="predicted"/>
<dbReference type="AlphaFoldDB" id="A0AAV2VQ04"/>
<dbReference type="InterPro" id="IPR056239">
    <property type="entry name" value="Phage_YunG-like"/>
</dbReference>
<sequence>MLLRTEKEMINAKPSRIKELKVLRAIEQLRNAHPDMVKLFMEGRCYAFSRFLSVLVDDECEIHYSNTEGHVYVFWKNLWWDIRGAHNSVPSDTQKIDDDGHPVFLWDSGDTRRLLNINESHPLSKSISAPLTREYL</sequence>
<evidence type="ECO:0000313" key="2">
    <source>
        <dbReference type="Proteomes" id="UP000018211"/>
    </source>
</evidence>
<organism evidence="1 2">
    <name type="scientific">Vibrio nigripulchritudo SOn1</name>
    <dbReference type="NCBI Taxonomy" id="1238450"/>
    <lineage>
        <taxon>Bacteria</taxon>
        <taxon>Pseudomonadati</taxon>
        <taxon>Pseudomonadota</taxon>
        <taxon>Gammaproteobacteria</taxon>
        <taxon>Vibrionales</taxon>
        <taxon>Vibrionaceae</taxon>
        <taxon>Vibrio</taxon>
    </lineage>
</organism>
<name>A0AAV2VQ04_9VIBR</name>
<dbReference type="RefSeq" id="WP_022611685.1">
    <property type="nucleotide sequence ID" value="NZ_LK391965.1"/>
</dbReference>
<dbReference type="Pfam" id="PF24591">
    <property type="entry name" value="Phage_YunG-like"/>
    <property type="match status" value="1"/>
</dbReference>
<dbReference type="Proteomes" id="UP000018211">
    <property type="component" value="Unassembled WGS sequence"/>
</dbReference>
<protein>
    <submittedName>
        <fullName evidence="1">Uncharacterized protein</fullName>
    </submittedName>
</protein>
<gene>
    <name evidence="1" type="ORF">VIBNISOn1_1840010</name>
</gene>